<dbReference type="EnsemblPlants" id="Pp3c4_14760V3.1">
    <property type="protein sequence ID" value="PAC:32919873.CDS.1"/>
    <property type="gene ID" value="Pp3c4_14760"/>
</dbReference>
<sequence length="482" mass="53205">MFTFAAAKRTRGLLEGNNTSPESVVAKALSLQTPQQSDLQAFSSQFRNCDPLAALATRILSTSDTFPCHEETTSSSRFYEGRGHMLKRSRSNEFVRFENQEKLCHRTWLLADQPPYSLGSTFKETIDHAVTERAAWNTTSSQFDWFRDPSLTTPLVPEHTTCLTKPWPSVRHGQSNVTTDSTESYLLQILATKQEPGSWPDWRKQTRSGGVPSPPDEPVSTHLPLNENNSEDAVFYQMIMDMDEPSPAETAPASVLRSPVRTRRVFPEAAVMGCAKHNQQENDRSSVDTPSTPPQEKKCAQTKVTRSILHYRGVRQRPWGKFAAEIRDSSRQGTRVWLGTFDTAEQAALAYDAAALKMRGRRALLNFPLRATLPTPTPPPTASASSTPSPSEPDLQPDSSPEPEPSANVSTDEGIETGSTASEVEKATQPAILEVQDLTTEFLEVLLSSSHPDSDLRPTSPLLFDGCTLISDIACSNFPLQV</sequence>
<dbReference type="PRINTS" id="PR00367">
    <property type="entry name" value="ETHRSPELEMNT"/>
</dbReference>
<evidence type="ECO:0000256" key="6">
    <source>
        <dbReference type="SAM" id="MobiDB-lite"/>
    </source>
</evidence>
<dbReference type="Pfam" id="PF00847">
    <property type="entry name" value="AP2"/>
    <property type="match status" value="1"/>
</dbReference>
<dbReference type="GO" id="GO:0005634">
    <property type="term" value="C:nucleus"/>
    <property type="evidence" value="ECO:0007669"/>
    <property type="project" value="UniProtKB-SubCell"/>
</dbReference>
<comment type="subcellular location">
    <subcellularLocation>
        <location evidence="1">Nucleus</location>
    </subcellularLocation>
</comment>
<evidence type="ECO:0000259" key="7">
    <source>
        <dbReference type="PROSITE" id="PS51032"/>
    </source>
</evidence>
<evidence type="ECO:0000313" key="8">
    <source>
        <dbReference type="EMBL" id="PNR55325.1"/>
    </source>
</evidence>
<dbReference type="EMBL" id="ABEU02000004">
    <property type="protein sequence ID" value="PNR55325.1"/>
    <property type="molecule type" value="Genomic_DNA"/>
</dbReference>
<keyword evidence="4" id="KW-0804">Transcription</keyword>
<accession>A0A2K1KNG5</accession>
<dbReference type="AlphaFoldDB" id="A0A2K1KNG5"/>
<keyword evidence="5" id="KW-0539">Nucleus</keyword>
<dbReference type="InterPro" id="IPR001471">
    <property type="entry name" value="AP2/ERF_dom"/>
</dbReference>
<evidence type="ECO:0000256" key="5">
    <source>
        <dbReference type="ARBA" id="ARBA00023242"/>
    </source>
</evidence>
<reference evidence="8 10" key="2">
    <citation type="journal article" date="2018" name="Plant J.">
        <title>The Physcomitrella patens chromosome-scale assembly reveals moss genome structure and evolution.</title>
        <authorList>
            <person name="Lang D."/>
            <person name="Ullrich K.K."/>
            <person name="Murat F."/>
            <person name="Fuchs J."/>
            <person name="Jenkins J."/>
            <person name="Haas F.B."/>
            <person name="Piednoel M."/>
            <person name="Gundlach H."/>
            <person name="Van Bel M."/>
            <person name="Meyberg R."/>
            <person name="Vives C."/>
            <person name="Morata J."/>
            <person name="Symeonidi A."/>
            <person name="Hiss M."/>
            <person name="Muchero W."/>
            <person name="Kamisugi Y."/>
            <person name="Saleh O."/>
            <person name="Blanc G."/>
            <person name="Decker E.L."/>
            <person name="van Gessel N."/>
            <person name="Grimwood J."/>
            <person name="Hayes R.D."/>
            <person name="Graham S.W."/>
            <person name="Gunter L.E."/>
            <person name="McDaniel S.F."/>
            <person name="Hoernstein S.N.W."/>
            <person name="Larsson A."/>
            <person name="Li F.W."/>
            <person name="Perroud P.F."/>
            <person name="Phillips J."/>
            <person name="Ranjan P."/>
            <person name="Rokshar D.S."/>
            <person name="Rothfels C.J."/>
            <person name="Schneider L."/>
            <person name="Shu S."/>
            <person name="Stevenson D.W."/>
            <person name="Thummler F."/>
            <person name="Tillich M."/>
            <person name="Villarreal Aguilar J.C."/>
            <person name="Widiez T."/>
            <person name="Wong G.K."/>
            <person name="Wymore A."/>
            <person name="Zhang Y."/>
            <person name="Zimmer A.D."/>
            <person name="Quatrano R.S."/>
            <person name="Mayer K.F.X."/>
            <person name="Goodstein D."/>
            <person name="Casacuberta J.M."/>
            <person name="Vandepoele K."/>
            <person name="Reski R."/>
            <person name="Cuming A.C."/>
            <person name="Tuskan G.A."/>
            <person name="Maumus F."/>
            <person name="Salse J."/>
            <person name="Schmutz J."/>
            <person name="Rensing S.A."/>
        </authorList>
    </citation>
    <scope>NUCLEOTIDE SEQUENCE [LARGE SCALE GENOMIC DNA]</scope>
    <source>
        <strain evidence="9 10">cv. Gransden 2004</strain>
    </source>
</reference>
<feature type="region of interest" description="Disordered" evidence="6">
    <location>
        <begin position="196"/>
        <end position="226"/>
    </location>
</feature>
<dbReference type="Gramene" id="Pp3c4_14760V3.2">
    <property type="protein sequence ID" value="PAC:32919874.CDS.1"/>
    <property type="gene ID" value="Pp3c4_14760"/>
</dbReference>
<keyword evidence="3" id="KW-0238">DNA-binding</keyword>
<dbReference type="GO" id="GO:0009873">
    <property type="term" value="P:ethylene-activated signaling pathway"/>
    <property type="evidence" value="ECO:0007669"/>
    <property type="project" value="InterPro"/>
</dbReference>
<evidence type="ECO:0000256" key="4">
    <source>
        <dbReference type="ARBA" id="ARBA00023163"/>
    </source>
</evidence>
<gene>
    <name evidence="9" type="primary">LOC112281109</name>
    <name evidence="8" type="ORF">PHYPA_006222</name>
</gene>
<dbReference type="PANTHER" id="PTHR31190:SF287">
    <property type="entry name" value="DEVELOPMENT RELATED ERF PROTEIN"/>
    <property type="match status" value="1"/>
</dbReference>
<evidence type="ECO:0000256" key="2">
    <source>
        <dbReference type="ARBA" id="ARBA00023015"/>
    </source>
</evidence>
<dbReference type="EnsemblPlants" id="Pp3c4_14760V3.2">
    <property type="protein sequence ID" value="PAC:32919874.CDS.1"/>
    <property type="gene ID" value="Pp3c4_14760"/>
</dbReference>
<evidence type="ECO:0000313" key="10">
    <source>
        <dbReference type="Proteomes" id="UP000006727"/>
    </source>
</evidence>
<reference evidence="9" key="3">
    <citation type="submission" date="2020-12" db="UniProtKB">
        <authorList>
            <consortium name="EnsemblPlants"/>
        </authorList>
    </citation>
    <scope>IDENTIFICATION</scope>
</reference>
<dbReference type="InterPro" id="IPR044808">
    <property type="entry name" value="ERF_plant"/>
</dbReference>
<evidence type="ECO:0000256" key="1">
    <source>
        <dbReference type="ARBA" id="ARBA00004123"/>
    </source>
</evidence>
<dbReference type="SUPFAM" id="SSF54171">
    <property type="entry name" value="DNA-binding domain"/>
    <property type="match status" value="1"/>
</dbReference>
<dbReference type="SMART" id="SM00380">
    <property type="entry name" value="AP2"/>
    <property type="match status" value="1"/>
</dbReference>
<evidence type="ECO:0000313" key="9">
    <source>
        <dbReference type="EnsemblPlants" id="PAC:32919873.CDS.1"/>
    </source>
</evidence>
<dbReference type="GeneID" id="112281109"/>
<dbReference type="Proteomes" id="UP000006727">
    <property type="component" value="Chromosome 4"/>
</dbReference>
<dbReference type="PROSITE" id="PS51032">
    <property type="entry name" value="AP2_ERF"/>
    <property type="match status" value="1"/>
</dbReference>
<feature type="domain" description="AP2/ERF" evidence="7">
    <location>
        <begin position="310"/>
        <end position="368"/>
    </location>
</feature>
<organism evidence="8">
    <name type="scientific">Physcomitrium patens</name>
    <name type="common">Spreading-leaved earth moss</name>
    <name type="synonym">Physcomitrella patens</name>
    <dbReference type="NCBI Taxonomy" id="3218"/>
    <lineage>
        <taxon>Eukaryota</taxon>
        <taxon>Viridiplantae</taxon>
        <taxon>Streptophyta</taxon>
        <taxon>Embryophyta</taxon>
        <taxon>Bryophyta</taxon>
        <taxon>Bryophytina</taxon>
        <taxon>Bryopsida</taxon>
        <taxon>Funariidae</taxon>
        <taxon>Funariales</taxon>
        <taxon>Funariaceae</taxon>
        <taxon>Physcomitrium</taxon>
    </lineage>
</organism>
<dbReference type="Gramene" id="Pp3c4_14760V3.1">
    <property type="protein sequence ID" value="PAC:32919873.CDS.1"/>
    <property type="gene ID" value="Pp3c4_14760"/>
</dbReference>
<reference evidence="8 10" key="1">
    <citation type="journal article" date="2008" name="Science">
        <title>The Physcomitrella genome reveals evolutionary insights into the conquest of land by plants.</title>
        <authorList>
            <person name="Rensing S."/>
            <person name="Lang D."/>
            <person name="Zimmer A."/>
            <person name="Terry A."/>
            <person name="Salamov A."/>
            <person name="Shapiro H."/>
            <person name="Nishiyama T."/>
            <person name="Perroud P.-F."/>
            <person name="Lindquist E."/>
            <person name="Kamisugi Y."/>
            <person name="Tanahashi T."/>
            <person name="Sakakibara K."/>
            <person name="Fujita T."/>
            <person name="Oishi K."/>
            <person name="Shin-I T."/>
            <person name="Kuroki Y."/>
            <person name="Toyoda A."/>
            <person name="Suzuki Y."/>
            <person name="Hashimoto A."/>
            <person name="Yamaguchi K."/>
            <person name="Sugano A."/>
            <person name="Kohara Y."/>
            <person name="Fujiyama A."/>
            <person name="Anterola A."/>
            <person name="Aoki S."/>
            <person name="Ashton N."/>
            <person name="Barbazuk W.B."/>
            <person name="Barker E."/>
            <person name="Bennetzen J."/>
            <person name="Bezanilla M."/>
            <person name="Blankenship R."/>
            <person name="Cho S.H."/>
            <person name="Dutcher S."/>
            <person name="Estelle M."/>
            <person name="Fawcett J.A."/>
            <person name="Gundlach H."/>
            <person name="Hanada K."/>
            <person name="Heyl A."/>
            <person name="Hicks K.A."/>
            <person name="Hugh J."/>
            <person name="Lohr M."/>
            <person name="Mayer K."/>
            <person name="Melkozernov A."/>
            <person name="Murata T."/>
            <person name="Nelson D."/>
            <person name="Pils B."/>
            <person name="Prigge M."/>
            <person name="Reiss B."/>
            <person name="Renner T."/>
            <person name="Rombauts S."/>
            <person name="Rushton P."/>
            <person name="Sanderfoot A."/>
            <person name="Schween G."/>
            <person name="Shiu S.-H."/>
            <person name="Stueber K."/>
            <person name="Theodoulou F.L."/>
            <person name="Tu H."/>
            <person name="Van de Peer Y."/>
            <person name="Verrier P.J."/>
            <person name="Waters E."/>
            <person name="Wood A."/>
            <person name="Yang L."/>
            <person name="Cove D."/>
            <person name="Cuming A."/>
            <person name="Hasebe M."/>
            <person name="Lucas S."/>
            <person name="Mishler D.B."/>
            <person name="Reski R."/>
            <person name="Grigoriev I."/>
            <person name="Quatrano R.S."/>
            <person name="Boore J.L."/>
        </authorList>
    </citation>
    <scope>NUCLEOTIDE SEQUENCE [LARGE SCALE GENOMIC DNA]</scope>
    <source>
        <strain evidence="9 10">cv. Gransden 2004</strain>
    </source>
</reference>
<dbReference type="InterPro" id="IPR016177">
    <property type="entry name" value="DNA-bd_dom_sf"/>
</dbReference>
<dbReference type="InterPro" id="IPR036955">
    <property type="entry name" value="AP2/ERF_dom_sf"/>
</dbReference>
<feature type="compositionally biased region" description="Polar residues" evidence="6">
    <location>
        <begin position="407"/>
        <end position="422"/>
    </location>
</feature>
<dbReference type="CDD" id="cd00018">
    <property type="entry name" value="AP2"/>
    <property type="match status" value="1"/>
</dbReference>
<name>A0A2K1KNG5_PHYPA</name>
<evidence type="ECO:0000256" key="3">
    <source>
        <dbReference type="ARBA" id="ARBA00023125"/>
    </source>
</evidence>
<feature type="region of interest" description="Disordered" evidence="6">
    <location>
        <begin position="370"/>
        <end position="428"/>
    </location>
</feature>
<dbReference type="RefSeq" id="XP_073389395.1">
    <property type="nucleotide sequence ID" value="XM_073533294.1"/>
</dbReference>
<feature type="region of interest" description="Disordered" evidence="6">
    <location>
        <begin position="273"/>
        <end position="304"/>
    </location>
</feature>
<protein>
    <recommendedName>
        <fullName evidence="7">AP2/ERF domain-containing protein</fullName>
    </recommendedName>
</protein>
<dbReference type="GO" id="GO:0003700">
    <property type="term" value="F:DNA-binding transcription factor activity"/>
    <property type="evidence" value="ECO:0007669"/>
    <property type="project" value="InterPro"/>
</dbReference>
<proteinExistence type="predicted"/>
<dbReference type="Gene3D" id="3.30.730.10">
    <property type="entry name" value="AP2/ERF domain"/>
    <property type="match status" value="1"/>
</dbReference>
<dbReference type="PANTHER" id="PTHR31190">
    <property type="entry name" value="DNA-BINDING DOMAIN"/>
    <property type="match status" value="1"/>
</dbReference>
<keyword evidence="2" id="KW-0805">Transcription regulation</keyword>
<dbReference type="FunFam" id="3.30.730.10:FF:000001">
    <property type="entry name" value="Ethylene-responsive transcription factor 2"/>
    <property type="match status" value="1"/>
</dbReference>
<dbReference type="GO" id="GO:0003677">
    <property type="term" value="F:DNA binding"/>
    <property type="evidence" value="ECO:0007669"/>
    <property type="project" value="UniProtKB-KW"/>
</dbReference>
<dbReference type="STRING" id="3218.A0A2K1KNG5"/>
<keyword evidence="10" id="KW-1185">Reference proteome</keyword>
<dbReference type="PaxDb" id="3218-PP1S13_457V6.1"/>